<name>A0A3A3GE27_PANTH</name>
<dbReference type="Proteomes" id="UP000266177">
    <property type="component" value="Unassembled WGS sequence"/>
</dbReference>
<protein>
    <submittedName>
        <fullName evidence="2">Uncharacterized protein</fullName>
    </submittedName>
</protein>
<evidence type="ECO:0000313" key="2">
    <source>
        <dbReference type="EMBL" id="RJG16644.1"/>
    </source>
</evidence>
<organism evidence="2 3">
    <name type="scientific">Paenibacillus thiaminolyticus</name>
    <name type="common">Bacillus thiaminolyticus</name>
    <dbReference type="NCBI Taxonomy" id="49283"/>
    <lineage>
        <taxon>Bacteria</taxon>
        <taxon>Bacillati</taxon>
        <taxon>Bacillota</taxon>
        <taxon>Bacilli</taxon>
        <taxon>Bacillales</taxon>
        <taxon>Paenibacillaceae</taxon>
        <taxon>Paenibacillus</taxon>
    </lineage>
</organism>
<sequence length="196" mass="21351">MNTRSLAYVAVRLLALYFFITAIVHVSNVVQVSLPNLLSIKDAAVSRPDQIVLLVVVLLPSIIMLLSALVLWTAAYRISGLLTPAVPLREEAAAAEGAGREELPRRSRSQELAALTKPLLQTGLGISGLILLINGIPDFIHMLMTITYVDTHMYPDHMQRELNANFVQVIVKMLLGLCLAIGAGGLTRYFTRSSSS</sequence>
<evidence type="ECO:0000313" key="3">
    <source>
        <dbReference type="Proteomes" id="UP000266177"/>
    </source>
</evidence>
<evidence type="ECO:0000256" key="1">
    <source>
        <dbReference type="SAM" id="Phobius"/>
    </source>
</evidence>
<comment type="caution">
    <text evidence="2">The sequence shown here is derived from an EMBL/GenBank/DDBJ whole genome shotgun (WGS) entry which is preliminary data.</text>
</comment>
<keyword evidence="1" id="KW-0472">Membrane</keyword>
<dbReference type="EMBL" id="QYZD01000058">
    <property type="protein sequence ID" value="RJG16644.1"/>
    <property type="molecule type" value="Genomic_DNA"/>
</dbReference>
<dbReference type="OrthoDB" id="2611318at2"/>
<feature type="transmembrane region" description="Helical" evidence="1">
    <location>
        <begin position="124"/>
        <end position="149"/>
    </location>
</feature>
<reference evidence="2 3" key="1">
    <citation type="submission" date="2018-09" db="EMBL/GenBank/DDBJ databases">
        <title>Paenibacillus SK2017-BO5.</title>
        <authorList>
            <person name="Piskunova J.V."/>
            <person name="Dubiley S.A."/>
            <person name="Severinov K.V."/>
        </authorList>
    </citation>
    <scope>NUCLEOTIDE SEQUENCE [LARGE SCALE GENOMIC DNA]</scope>
    <source>
        <strain evidence="2 3">BO5</strain>
    </source>
</reference>
<feature type="transmembrane region" description="Helical" evidence="1">
    <location>
        <begin position="51"/>
        <end position="75"/>
    </location>
</feature>
<keyword evidence="1" id="KW-0812">Transmembrane</keyword>
<gene>
    <name evidence="2" type="ORF">DQX05_28790</name>
</gene>
<feature type="transmembrane region" description="Helical" evidence="1">
    <location>
        <begin position="169"/>
        <end position="190"/>
    </location>
</feature>
<feature type="transmembrane region" description="Helical" evidence="1">
    <location>
        <begin position="6"/>
        <end position="30"/>
    </location>
</feature>
<proteinExistence type="predicted"/>
<accession>A0A3A3GE27</accession>
<dbReference type="RefSeq" id="WP_119796678.1">
    <property type="nucleotide sequence ID" value="NZ_QYZD01000058.1"/>
</dbReference>
<keyword evidence="1" id="KW-1133">Transmembrane helix</keyword>
<dbReference type="AlphaFoldDB" id="A0A3A3GE27"/>